<dbReference type="AlphaFoldDB" id="A0A094YYI4"/>
<evidence type="ECO:0000313" key="2">
    <source>
        <dbReference type="EMBL" id="KGB27050.1"/>
    </source>
</evidence>
<reference evidence="2 3" key="2">
    <citation type="submission" date="2012-06" db="EMBL/GenBank/DDBJ databases">
        <authorList>
            <person name="Fiebig A."/>
        </authorList>
    </citation>
    <scope>NUCLEOTIDE SEQUENCE [LARGE SCALE GENOMIC DNA]</scope>
    <source>
        <strain evidence="2 3">DFL-43</strain>
    </source>
</reference>
<evidence type="ECO:0000313" key="3">
    <source>
        <dbReference type="Proteomes" id="UP000004291"/>
    </source>
</evidence>
<reference evidence="2 3" key="1">
    <citation type="submission" date="2007-10" db="EMBL/GenBank/DDBJ databases">
        <authorList>
            <person name="Wagner-Dobler I."/>
            <person name="Ferriera S."/>
            <person name="Johnson J."/>
            <person name="Kravitz S."/>
            <person name="Beeson K."/>
            <person name="Sutton G."/>
            <person name="Rogers Y.-H."/>
            <person name="Friedman R."/>
            <person name="Frazier M."/>
            <person name="Venter J.C."/>
        </authorList>
    </citation>
    <scope>NUCLEOTIDE SEQUENCE [LARGE SCALE GENOMIC DNA]</scope>
    <source>
        <strain evidence="2 3">DFL-43</strain>
    </source>
</reference>
<evidence type="ECO:0000256" key="1">
    <source>
        <dbReference type="SAM" id="MobiDB-lite"/>
    </source>
</evidence>
<gene>
    <name evidence="2" type="ORF">HPDFL43_00028710</name>
</gene>
<dbReference type="EMBL" id="ABIA03000004">
    <property type="protein sequence ID" value="KGB27050.1"/>
    <property type="molecule type" value="Genomic_DNA"/>
</dbReference>
<name>A0A094YYI4_HOEPD</name>
<comment type="caution">
    <text evidence="2">The sequence shown here is derived from an EMBL/GenBank/DDBJ whole genome shotgun (WGS) entry which is preliminary data.</text>
</comment>
<organism evidence="2 3">
    <name type="scientific">Hoeflea phototrophica (strain DSM 17068 / NCIMB 14078 / DFL-43)</name>
    <dbReference type="NCBI Taxonomy" id="411684"/>
    <lineage>
        <taxon>Bacteria</taxon>
        <taxon>Pseudomonadati</taxon>
        <taxon>Pseudomonadota</taxon>
        <taxon>Alphaproteobacteria</taxon>
        <taxon>Hyphomicrobiales</taxon>
        <taxon>Rhizobiaceae</taxon>
        <taxon>Hoeflea</taxon>
    </lineage>
</organism>
<proteinExistence type="predicted"/>
<dbReference type="STRING" id="411684.HPDFL43_00028710"/>
<accession>A0A094YYI4</accession>
<protein>
    <submittedName>
        <fullName evidence="2">Uncharacterized protein</fullName>
    </submittedName>
</protein>
<sequence>MSTSRPNMTLCKEVGEWPILGPGPHDRQRPAWGQTHTPTPRNPALCPQNPPHFIPTLQPHAIIASLPLPDGSRTFRCKWEGMPPGLARKRQRGRREEAKANAVPLAGGPFKGRAKPATGPGSVSCLTGGVDHRSRACGGHGAFFASGPCRNTRPKHLSRPVQAAAGATRAEGPEEGQVDKPAPCVCKASACRMGTPSGDIRAARCQRHPGACRVQMVSFER</sequence>
<feature type="region of interest" description="Disordered" evidence="1">
    <location>
        <begin position="15"/>
        <end position="38"/>
    </location>
</feature>
<dbReference type="HOGENOM" id="CLU_1249216_0_0_5"/>
<dbReference type="Proteomes" id="UP000004291">
    <property type="component" value="Chromosome"/>
</dbReference>
<keyword evidence="3" id="KW-1185">Reference proteome</keyword>
<feature type="region of interest" description="Disordered" evidence="1">
    <location>
        <begin position="79"/>
        <end position="121"/>
    </location>
</feature>